<evidence type="ECO:0000256" key="1">
    <source>
        <dbReference type="ARBA" id="ARBA00022723"/>
    </source>
</evidence>
<dbReference type="Pfam" id="PF07883">
    <property type="entry name" value="Cupin_2"/>
    <property type="match status" value="1"/>
</dbReference>
<evidence type="ECO:0000259" key="2">
    <source>
        <dbReference type="Pfam" id="PF07883"/>
    </source>
</evidence>
<feature type="domain" description="Cupin type-2" evidence="2">
    <location>
        <begin position="32"/>
        <end position="101"/>
    </location>
</feature>
<evidence type="ECO:0000313" key="3">
    <source>
        <dbReference type="EMBL" id="OGW98832.1"/>
    </source>
</evidence>
<dbReference type="AlphaFoldDB" id="A0A1G1L112"/>
<dbReference type="InterPro" id="IPR013096">
    <property type="entry name" value="Cupin_2"/>
</dbReference>
<dbReference type="CDD" id="cd02208">
    <property type="entry name" value="cupin_RmlC-like"/>
    <property type="match status" value="1"/>
</dbReference>
<gene>
    <name evidence="3" type="ORF">A3G33_10310</name>
</gene>
<dbReference type="InterPro" id="IPR014710">
    <property type="entry name" value="RmlC-like_jellyroll"/>
</dbReference>
<dbReference type="GO" id="GO:0046872">
    <property type="term" value="F:metal ion binding"/>
    <property type="evidence" value="ECO:0007669"/>
    <property type="project" value="UniProtKB-KW"/>
</dbReference>
<keyword evidence="1" id="KW-0479">Metal-binding</keyword>
<evidence type="ECO:0000313" key="4">
    <source>
        <dbReference type="Proteomes" id="UP000178187"/>
    </source>
</evidence>
<dbReference type="InterPro" id="IPR011051">
    <property type="entry name" value="RmlC_Cupin_sf"/>
</dbReference>
<sequence>MLKTCTVKLVGGNKYQRLLKEGIDTQNLKSGHVILNSGESVGAHETENKEEIIVILEGKAEIMCESSDSIHAESNSVVYIPPETVHDVRNIGTGKLRYVYVVSMIK</sequence>
<dbReference type="PANTHER" id="PTHR35848:SF6">
    <property type="entry name" value="CUPIN TYPE-2 DOMAIN-CONTAINING PROTEIN"/>
    <property type="match status" value="1"/>
</dbReference>
<reference evidence="3 4" key="1">
    <citation type="journal article" date="2016" name="Nat. Commun.">
        <title>Thousands of microbial genomes shed light on interconnected biogeochemical processes in an aquifer system.</title>
        <authorList>
            <person name="Anantharaman K."/>
            <person name="Brown C.T."/>
            <person name="Hug L.A."/>
            <person name="Sharon I."/>
            <person name="Castelle C.J."/>
            <person name="Probst A.J."/>
            <person name="Thomas B.C."/>
            <person name="Singh A."/>
            <person name="Wilkins M.J."/>
            <person name="Karaoz U."/>
            <person name="Brodie E.L."/>
            <person name="Williams K.H."/>
            <person name="Hubbard S.S."/>
            <person name="Banfield J.F."/>
        </authorList>
    </citation>
    <scope>NUCLEOTIDE SEQUENCE [LARGE SCALE GENOMIC DNA]</scope>
</reference>
<dbReference type="SUPFAM" id="SSF51182">
    <property type="entry name" value="RmlC-like cupins"/>
    <property type="match status" value="1"/>
</dbReference>
<protein>
    <recommendedName>
        <fullName evidence="2">Cupin type-2 domain-containing protein</fullName>
    </recommendedName>
</protein>
<dbReference type="InterPro" id="IPR051610">
    <property type="entry name" value="GPI/OXD"/>
</dbReference>
<dbReference type="Proteomes" id="UP000178187">
    <property type="component" value="Unassembled WGS sequence"/>
</dbReference>
<accession>A0A1G1L112</accession>
<comment type="caution">
    <text evidence="3">The sequence shown here is derived from an EMBL/GenBank/DDBJ whole genome shotgun (WGS) entry which is preliminary data.</text>
</comment>
<proteinExistence type="predicted"/>
<name>A0A1G1L112_9BACT</name>
<dbReference type="PANTHER" id="PTHR35848">
    <property type="entry name" value="OXALATE-BINDING PROTEIN"/>
    <property type="match status" value="1"/>
</dbReference>
<dbReference type="EMBL" id="MHFR01000024">
    <property type="protein sequence ID" value="OGW98832.1"/>
    <property type="molecule type" value="Genomic_DNA"/>
</dbReference>
<dbReference type="Gene3D" id="2.60.120.10">
    <property type="entry name" value="Jelly Rolls"/>
    <property type="match status" value="1"/>
</dbReference>
<organism evidence="3 4">
    <name type="scientific">Candidatus Danuiimicrobium aquiferis</name>
    <dbReference type="NCBI Taxonomy" id="1801832"/>
    <lineage>
        <taxon>Bacteria</taxon>
        <taxon>Pseudomonadati</taxon>
        <taxon>Candidatus Omnitrophota</taxon>
        <taxon>Candidatus Danuiimicrobium</taxon>
    </lineage>
</organism>